<evidence type="ECO:0000256" key="1">
    <source>
        <dbReference type="SAM" id="SignalP"/>
    </source>
</evidence>
<evidence type="ECO:0000313" key="3">
    <source>
        <dbReference type="Proteomes" id="UP000501690"/>
    </source>
</evidence>
<accession>A0A4D6LI13</accession>
<sequence>MARNGTYGALAAAVVFALASICSGGSGASAVEAFSSCSRSFSGMVGYDGKDISSLVVSLRDRTMLEATMDGVTELDSGGRKESEEGFSA</sequence>
<feature type="signal peptide" evidence="1">
    <location>
        <begin position="1"/>
        <end position="24"/>
    </location>
</feature>
<organism evidence="2 3">
    <name type="scientific">Vigna unguiculata</name>
    <name type="common">Cowpea</name>
    <dbReference type="NCBI Taxonomy" id="3917"/>
    <lineage>
        <taxon>Eukaryota</taxon>
        <taxon>Viridiplantae</taxon>
        <taxon>Streptophyta</taxon>
        <taxon>Embryophyta</taxon>
        <taxon>Tracheophyta</taxon>
        <taxon>Spermatophyta</taxon>
        <taxon>Magnoliopsida</taxon>
        <taxon>eudicotyledons</taxon>
        <taxon>Gunneridae</taxon>
        <taxon>Pentapetalae</taxon>
        <taxon>rosids</taxon>
        <taxon>fabids</taxon>
        <taxon>Fabales</taxon>
        <taxon>Fabaceae</taxon>
        <taxon>Papilionoideae</taxon>
        <taxon>50 kb inversion clade</taxon>
        <taxon>NPAAA clade</taxon>
        <taxon>indigoferoid/millettioid clade</taxon>
        <taxon>Phaseoleae</taxon>
        <taxon>Vigna</taxon>
    </lineage>
</organism>
<dbReference type="EMBL" id="CP039347">
    <property type="protein sequence ID" value="QCD88170.1"/>
    <property type="molecule type" value="Genomic_DNA"/>
</dbReference>
<name>A0A4D6LI13_VIGUN</name>
<feature type="chain" id="PRO_5020025720" evidence="1">
    <location>
        <begin position="25"/>
        <end position="89"/>
    </location>
</feature>
<dbReference type="Proteomes" id="UP000501690">
    <property type="component" value="Linkage Group LG3"/>
</dbReference>
<keyword evidence="3" id="KW-1185">Reference proteome</keyword>
<evidence type="ECO:0000313" key="2">
    <source>
        <dbReference type="EMBL" id="QCD88170.1"/>
    </source>
</evidence>
<dbReference type="AlphaFoldDB" id="A0A4D6LI13"/>
<keyword evidence="1" id="KW-0732">Signal</keyword>
<gene>
    <name evidence="2" type="ORF">DEO72_LG3g2712</name>
</gene>
<reference evidence="2 3" key="1">
    <citation type="submission" date="2019-04" db="EMBL/GenBank/DDBJ databases">
        <title>An improved genome assembly and genetic linkage map for asparagus bean, Vigna unguiculata ssp. sesquipedialis.</title>
        <authorList>
            <person name="Xia Q."/>
            <person name="Zhang R."/>
            <person name="Dong Y."/>
        </authorList>
    </citation>
    <scope>NUCLEOTIDE SEQUENCE [LARGE SCALE GENOMIC DNA]</scope>
    <source>
        <tissue evidence="2">Leaf</tissue>
    </source>
</reference>
<protein>
    <submittedName>
        <fullName evidence="2">Uncharacterized protein</fullName>
    </submittedName>
</protein>
<proteinExistence type="predicted"/>